<comment type="caution">
    <text evidence="1">The sequence shown here is derived from an EMBL/GenBank/DDBJ whole genome shotgun (WGS) entry which is preliminary data.</text>
</comment>
<keyword evidence="2" id="KW-1185">Reference proteome</keyword>
<protein>
    <submittedName>
        <fullName evidence="1">Putative signal peptide protein</fullName>
    </submittedName>
</protein>
<organism evidence="1 2">
    <name type="scientific">Puccinia sorghi</name>
    <dbReference type="NCBI Taxonomy" id="27349"/>
    <lineage>
        <taxon>Eukaryota</taxon>
        <taxon>Fungi</taxon>
        <taxon>Dikarya</taxon>
        <taxon>Basidiomycota</taxon>
        <taxon>Pucciniomycotina</taxon>
        <taxon>Pucciniomycetes</taxon>
        <taxon>Pucciniales</taxon>
        <taxon>Pucciniaceae</taxon>
        <taxon>Puccinia</taxon>
    </lineage>
</organism>
<dbReference type="VEuPathDB" id="FungiDB:VP01_2165g5"/>
<reference evidence="1 2" key="1">
    <citation type="submission" date="2015-08" db="EMBL/GenBank/DDBJ databases">
        <title>Next Generation Sequencing and Analysis of the Genome of Puccinia sorghi L Schw, the Causal Agent of Maize Common Rust.</title>
        <authorList>
            <person name="Rochi L."/>
            <person name="Burguener G."/>
            <person name="Darino M."/>
            <person name="Turjanski A."/>
            <person name="Kreff E."/>
            <person name="Dieguez M.J."/>
            <person name="Sacco F."/>
        </authorList>
    </citation>
    <scope>NUCLEOTIDE SEQUENCE [LARGE SCALE GENOMIC DNA]</scope>
    <source>
        <strain evidence="1 2">RO10H11247</strain>
    </source>
</reference>
<gene>
    <name evidence="1" type="ORF">VP01_2165g5</name>
</gene>
<name>A0A0L6VBC9_9BASI</name>
<evidence type="ECO:0000313" key="2">
    <source>
        <dbReference type="Proteomes" id="UP000037035"/>
    </source>
</evidence>
<dbReference type="AlphaFoldDB" id="A0A0L6VBC9"/>
<accession>A0A0L6VBC9</accession>
<dbReference type="Proteomes" id="UP000037035">
    <property type="component" value="Unassembled WGS sequence"/>
</dbReference>
<evidence type="ECO:0000313" key="1">
    <source>
        <dbReference type="EMBL" id="KNZ57420.1"/>
    </source>
</evidence>
<dbReference type="EMBL" id="LAVV01007020">
    <property type="protein sequence ID" value="KNZ57420.1"/>
    <property type="molecule type" value="Genomic_DNA"/>
</dbReference>
<sequence length="34" mass="3893">MYAYMNMCLCLLYVAFVLFLVCVSCVGLCKECDM</sequence>
<proteinExistence type="predicted"/>